<dbReference type="CDD" id="cd00782">
    <property type="entry name" value="MutL_Trans"/>
    <property type="match status" value="1"/>
</dbReference>
<dbReference type="Pfam" id="PF01119">
    <property type="entry name" value="DNA_mis_repair"/>
    <property type="match status" value="1"/>
</dbReference>
<evidence type="ECO:0000256" key="4">
    <source>
        <dbReference type="ARBA" id="ARBA00023204"/>
    </source>
</evidence>
<dbReference type="GO" id="GO:0006298">
    <property type="term" value="P:mismatch repair"/>
    <property type="evidence" value="ECO:0007669"/>
    <property type="project" value="UniProtKB-UniRule"/>
</dbReference>
<accession>A0A9D1R1L3</accession>
<dbReference type="InterPro" id="IPR013507">
    <property type="entry name" value="DNA_mismatch_S5_2-like"/>
</dbReference>
<keyword evidence="9" id="KW-0255">Endonuclease</keyword>
<feature type="domain" description="DNA mismatch repair protein S5" evidence="8">
    <location>
        <begin position="226"/>
        <end position="344"/>
    </location>
</feature>
<dbReference type="GO" id="GO:0004519">
    <property type="term" value="F:endonuclease activity"/>
    <property type="evidence" value="ECO:0007669"/>
    <property type="project" value="UniProtKB-KW"/>
</dbReference>
<feature type="domain" description="MutL C-terminal dimerisation" evidence="7">
    <location>
        <begin position="481"/>
        <end position="622"/>
    </location>
</feature>
<evidence type="ECO:0000256" key="6">
    <source>
        <dbReference type="SAM" id="MobiDB-lite"/>
    </source>
</evidence>
<dbReference type="InterPro" id="IPR042120">
    <property type="entry name" value="MutL_C_dimsub"/>
</dbReference>
<dbReference type="PANTHER" id="PTHR10073">
    <property type="entry name" value="DNA MISMATCH REPAIR PROTEIN MLH, PMS, MUTL"/>
    <property type="match status" value="1"/>
</dbReference>
<organism evidence="9 10">
    <name type="scientific">Candidatus Bilophila faecipullorum</name>
    <dbReference type="NCBI Taxonomy" id="2838482"/>
    <lineage>
        <taxon>Bacteria</taxon>
        <taxon>Pseudomonadati</taxon>
        <taxon>Thermodesulfobacteriota</taxon>
        <taxon>Desulfovibrionia</taxon>
        <taxon>Desulfovibrionales</taxon>
        <taxon>Desulfovibrionaceae</taxon>
        <taxon>Bilophila</taxon>
    </lineage>
</organism>
<keyword evidence="3 5" id="KW-0227">DNA damage</keyword>
<dbReference type="FunFam" id="3.30.565.10:FF:000003">
    <property type="entry name" value="DNA mismatch repair endonuclease MutL"/>
    <property type="match status" value="1"/>
</dbReference>
<feature type="region of interest" description="Disordered" evidence="6">
    <location>
        <begin position="376"/>
        <end position="464"/>
    </location>
</feature>
<feature type="compositionally biased region" description="Pro residues" evidence="6">
    <location>
        <begin position="394"/>
        <end position="406"/>
    </location>
</feature>
<dbReference type="InterPro" id="IPR038973">
    <property type="entry name" value="MutL/Mlh/Pms-like"/>
</dbReference>
<dbReference type="SUPFAM" id="SSF55874">
    <property type="entry name" value="ATPase domain of HSP90 chaperone/DNA topoisomerase II/histidine kinase"/>
    <property type="match status" value="1"/>
</dbReference>
<dbReference type="SUPFAM" id="SSF118116">
    <property type="entry name" value="DNA mismatch repair protein MutL"/>
    <property type="match status" value="1"/>
</dbReference>
<evidence type="ECO:0000313" key="9">
    <source>
        <dbReference type="EMBL" id="HIW79145.1"/>
    </source>
</evidence>
<evidence type="ECO:0000256" key="3">
    <source>
        <dbReference type="ARBA" id="ARBA00022763"/>
    </source>
</evidence>
<dbReference type="PROSITE" id="PS00058">
    <property type="entry name" value="DNA_MISMATCH_REPAIR_1"/>
    <property type="match status" value="1"/>
</dbReference>
<reference evidence="9" key="2">
    <citation type="submission" date="2021-04" db="EMBL/GenBank/DDBJ databases">
        <authorList>
            <person name="Gilroy R."/>
        </authorList>
    </citation>
    <scope>NUCLEOTIDE SEQUENCE</scope>
    <source>
        <strain evidence="9">ChiSxjej5B17-1746</strain>
    </source>
</reference>
<dbReference type="Gene3D" id="3.30.230.10">
    <property type="match status" value="1"/>
</dbReference>
<evidence type="ECO:0000259" key="7">
    <source>
        <dbReference type="SMART" id="SM00853"/>
    </source>
</evidence>
<dbReference type="EMBL" id="DXGI01000318">
    <property type="protein sequence ID" value="HIW79145.1"/>
    <property type="molecule type" value="Genomic_DNA"/>
</dbReference>
<dbReference type="SMART" id="SM00853">
    <property type="entry name" value="MutL_C"/>
    <property type="match status" value="1"/>
</dbReference>
<dbReference type="Pfam" id="PF08676">
    <property type="entry name" value="MutL_C"/>
    <property type="match status" value="1"/>
</dbReference>
<comment type="function">
    <text evidence="5">This protein is involved in the repair of mismatches in DNA. It is required for dam-dependent methyl-directed DNA mismatch repair. May act as a 'molecular matchmaker', a protein that promotes the formation of a stable complex between two or more DNA-binding proteins in an ATP-dependent manner without itself being part of a final effector complex.</text>
</comment>
<dbReference type="InterPro" id="IPR037198">
    <property type="entry name" value="MutL_C_sf"/>
</dbReference>
<evidence type="ECO:0000256" key="2">
    <source>
        <dbReference type="ARBA" id="ARBA00021975"/>
    </source>
</evidence>
<dbReference type="GO" id="GO:0005524">
    <property type="term" value="F:ATP binding"/>
    <property type="evidence" value="ECO:0007669"/>
    <property type="project" value="InterPro"/>
</dbReference>
<dbReference type="Gene3D" id="3.30.1370.100">
    <property type="entry name" value="MutL, C-terminal domain, regulatory subdomain"/>
    <property type="match status" value="1"/>
</dbReference>
<protein>
    <recommendedName>
        <fullName evidence="2 5">DNA mismatch repair protein MutL</fullName>
    </recommendedName>
</protein>
<sequence>MNKTAPHDGPLSQRNGIRLLSPELRNQIAAGEVVERPASVVKELVENSLDAGATLVEITLENGGQSLIRVRDNGGGIPAAELELAVTRHATSKITSMDDLWHIHSFGFRGEALPSIASVSSFRMESAFQTAPDQAPEAAFIQMDHGVLSQQGPSGLHKGTVVEVRDLFASVPARLKFLKAPATELKRAQELLIRLALIHTEVGFVFLAGTREVLRLPAGQSLLERLSIIWPEAVTETLLPFDRTTNGLRVHGLTSPPGQAQPRGDRMLLYVNGRAVNDKLILRAVREAYKGRLLSKEYPQIILFMELPPEEVDVNVHPAKTEVRFRDERPVFGAVLHAVEEAVLRDLPAATEEAPAPEKAPFQPKPLGFWGEADRERIMRPESRPSAPTETEYPIPPAPDPEPQPEPSALYGDAGLPWDAVPDEPPSSSLHEAARSFQPERAPTPQATEAVPARMPEPVQPQQPPIERLEEGHVRVGPYVYMGQIGGTYLVLRDTRNSRENASLLILDQHAAHERVLISRLQAGGFSGMSQPLVLPLEYTLHPAERERLEEFHDSLTALGFTLALRDQGTCAVLEVRAVPPLLERAAAGEFIREVLAGRKEDLHSLWATMACKAAIKAGDTLAPDEAVNLIAQWLVTEDRQFCPHGRPCVLQWGTADLDRMFKRNG</sequence>
<evidence type="ECO:0000313" key="10">
    <source>
        <dbReference type="Proteomes" id="UP000824264"/>
    </source>
</evidence>
<proteinExistence type="inferred from homology"/>
<gene>
    <name evidence="5 9" type="primary">mutL</name>
    <name evidence="9" type="ORF">H9874_08385</name>
</gene>
<dbReference type="InterPro" id="IPR036890">
    <property type="entry name" value="HATPase_C_sf"/>
</dbReference>
<dbReference type="PANTHER" id="PTHR10073:SF12">
    <property type="entry name" value="DNA MISMATCH REPAIR PROTEIN MLH1"/>
    <property type="match status" value="1"/>
</dbReference>
<keyword evidence="4 5" id="KW-0234">DNA repair</keyword>
<dbReference type="InterPro" id="IPR042121">
    <property type="entry name" value="MutL_C_regsub"/>
</dbReference>
<keyword evidence="9" id="KW-0540">Nuclease</keyword>
<dbReference type="InterPro" id="IPR002099">
    <property type="entry name" value="MutL/Mlh/PMS"/>
</dbReference>
<dbReference type="InterPro" id="IPR014762">
    <property type="entry name" value="DNA_mismatch_repair_CS"/>
</dbReference>
<dbReference type="InterPro" id="IPR014790">
    <property type="entry name" value="MutL_C"/>
</dbReference>
<dbReference type="Gene3D" id="3.30.1540.20">
    <property type="entry name" value="MutL, C-terminal domain, dimerisation subdomain"/>
    <property type="match status" value="1"/>
</dbReference>
<dbReference type="Gene3D" id="3.30.565.10">
    <property type="entry name" value="Histidine kinase-like ATPase, C-terminal domain"/>
    <property type="match status" value="1"/>
</dbReference>
<dbReference type="AlphaFoldDB" id="A0A9D1R1L3"/>
<dbReference type="InterPro" id="IPR020568">
    <property type="entry name" value="Ribosomal_Su5_D2-typ_SF"/>
</dbReference>
<dbReference type="GO" id="GO:0016887">
    <property type="term" value="F:ATP hydrolysis activity"/>
    <property type="evidence" value="ECO:0007669"/>
    <property type="project" value="InterPro"/>
</dbReference>
<evidence type="ECO:0000259" key="8">
    <source>
        <dbReference type="SMART" id="SM01340"/>
    </source>
</evidence>
<evidence type="ECO:0000256" key="5">
    <source>
        <dbReference type="HAMAP-Rule" id="MF_00149"/>
    </source>
</evidence>
<dbReference type="CDD" id="cd16926">
    <property type="entry name" value="HATPase_MutL-MLH-PMS-like"/>
    <property type="match status" value="1"/>
</dbReference>
<dbReference type="GO" id="GO:0140664">
    <property type="term" value="F:ATP-dependent DNA damage sensor activity"/>
    <property type="evidence" value="ECO:0007669"/>
    <property type="project" value="InterPro"/>
</dbReference>
<evidence type="ECO:0000256" key="1">
    <source>
        <dbReference type="ARBA" id="ARBA00006082"/>
    </source>
</evidence>
<dbReference type="GO" id="GO:0032300">
    <property type="term" value="C:mismatch repair complex"/>
    <property type="evidence" value="ECO:0007669"/>
    <property type="project" value="InterPro"/>
</dbReference>
<comment type="similarity">
    <text evidence="1 5">Belongs to the DNA mismatch repair MutL/HexB family.</text>
</comment>
<comment type="caution">
    <text evidence="9">The sequence shown here is derived from an EMBL/GenBank/DDBJ whole genome shotgun (WGS) entry which is preliminary data.</text>
</comment>
<dbReference type="SMART" id="SM01340">
    <property type="entry name" value="DNA_mis_repair"/>
    <property type="match status" value="1"/>
</dbReference>
<dbReference type="Pfam" id="PF13589">
    <property type="entry name" value="HATPase_c_3"/>
    <property type="match status" value="1"/>
</dbReference>
<dbReference type="GO" id="GO:0030983">
    <property type="term" value="F:mismatched DNA binding"/>
    <property type="evidence" value="ECO:0007669"/>
    <property type="project" value="InterPro"/>
</dbReference>
<dbReference type="SUPFAM" id="SSF54211">
    <property type="entry name" value="Ribosomal protein S5 domain 2-like"/>
    <property type="match status" value="1"/>
</dbReference>
<dbReference type="Proteomes" id="UP000824264">
    <property type="component" value="Unassembled WGS sequence"/>
</dbReference>
<dbReference type="InterPro" id="IPR014721">
    <property type="entry name" value="Ribsml_uS5_D2-typ_fold_subgr"/>
</dbReference>
<keyword evidence="9" id="KW-0378">Hydrolase</keyword>
<reference evidence="9" key="1">
    <citation type="journal article" date="2021" name="PeerJ">
        <title>Extensive microbial diversity within the chicken gut microbiome revealed by metagenomics and culture.</title>
        <authorList>
            <person name="Gilroy R."/>
            <person name="Ravi A."/>
            <person name="Getino M."/>
            <person name="Pursley I."/>
            <person name="Horton D.L."/>
            <person name="Alikhan N.F."/>
            <person name="Baker D."/>
            <person name="Gharbi K."/>
            <person name="Hall N."/>
            <person name="Watson M."/>
            <person name="Adriaenssens E.M."/>
            <person name="Foster-Nyarko E."/>
            <person name="Jarju S."/>
            <person name="Secka A."/>
            <person name="Antonio M."/>
            <person name="Oren A."/>
            <person name="Chaudhuri R.R."/>
            <person name="La Ragione R."/>
            <person name="Hildebrand F."/>
            <person name="Pallen M.J."/>
        </authorList>
    </citation>
    <scope>NUCLEOTIDE SEQUENCE</scope>
    <source>
        <strain evidence="9">ChiSxjej5B17-1746</strain>
    </source>
</reference>
<name>A0A9D1R1L3_9BACT</name>
<dbReference type="HAMAP" id="MF_00149">
    <property type="entry name" value="DNA_mis_repair"/>
    <property type="match status" value="1"/>
</dbReference>
<dbReference type="InterPro" id="IPR020667">
    <property type="entry name" value="DNA_mismatch_repair_MutL"/>
</dbReference>
<dbReference type="NCBIfam" id="TIGR00585">
    <property type="entry name" value="mutl"/>
    <property type="match status" value="1"/>
</dbReference>